<dbReference type="EMBL" id="JAIZAY010000015">
    <property type="protein sequence ID" value="KAJ8028075.1"/>
    <property type="molecule type" value="Genomic_DNA"/>
</dbReference>
<reference evidence="3" key="1">
    <citation type="submission" date="2021-10" db="EMBL/GenBank/DDBJ databases">
        <title>Tropical sea cucumber genome reveals ecological adaptation and Cuvierian tubules defense mechanism.</title>
        <authorList>
            <person name="Chen T."/>
        </authorList>
    </citation>
    <scope>NUCLEOTIDE SEQUENCE</scope>
    <source>
        <strain evidence="3">Nanhai2018</strain>
        <tissue evidence="3">Muscle</tissue>
    </source>
</reference>
<accession>A0A9Q1BK19</accession>
<dbReference type="InterPro" id="IPR013780">
    <property type="entry name" value="Glyco_hydro_b"/>
</dbReference>
<dbReference type="AlphaFoldDB" id="A0A9Q1BK19"/>
<feature type="chain" id="PRO_5040490936" description="Alpha galactosidase C-terminal domain-containing protein" evidence="1">
    <location>
        <begin position="23"/>
        <end position="108"/>
    </location>
</feature>
<evidence type="ECO:0000313" key="4">
    <source>
        <dbReference type="Proteomes" id="UP001152320"/>
    </source>
</evidence>
<evidence type="ECO:0000256" key="1">
    <source>
        <dbReference type="SAM" id="SignalP"/>
    </source>
</evidence>
<dbReference type="Pfam" id="PF17801">
    <property type="entry name" value="Melibiase_C"/>
    <property type="match status" value="1"/>
</dbReference>
<keyword evidence="4" id="KW-1185">Reference proteome</keyword>
<keyword evidence="1" id="KW-0732">Signal</keyword>
<dbReference type="InterPro" id="IPR041233">
    <property type="entry name" value="Melibiase_C"/>
</dbReference>
<dbReference type="Gene3D" id="2.60.40.1180">
    <property type="entry name" value="Golgi alpha-mannosidase II"/>
    <property type="match status" value="1"/>
</dbReference>
<protein>
    <recommendedName>
        <fullName evidence="2">Alpha galactosidase C-terminal domain-containing protein</fullName>
    </recommendedName>
</protein>
<evidence type="ECO:0000259" key="2">
    <source>
        <dbReference type="Pfam" id="PF17801"/>
    </source>
</evidence>
<gene>
    <name evidence="3" type="ORF">HOLleu_30208</name>
</gene>
<sequence>MLGCLKCLKYAFHWLLVSEVSMFQIDTSEVWVKKLGLYDEWAFVLLNRGPTNATVTLRLADIGLLYKPGYELRDLFKHTEIGHADSLEYRNYTVPATGAIMAYAYPSE</sequence>
<feature type="signal peptide" evidence="1">
    <location>
        <begin position="1"/>
        <end position="22"/>
    </location>
</feature>
<name>A0A9Q1BK19_HOLLE</name>
<evidence type="ECO:0000313" key="3">
    <source>
        <dbReference type="EMBL" id="KAJ8028075.1"/>
    </source>
</evidence>
<feature type="domain" description="Alpha galactosidase C-terminal" evidence="2">
    <location>
        <begin position="27"/>
        <end position="101"/>
    </location>
</feature>
<dbReference type="SUPFAM" id="SSF51011">
    <property type="entry name" value="Glycosyl hydrolase domain"/>
    <property type="match status" value="1"/>
</dbReference>
<proteinExistence type="predicted"/>
<dbReference type="Proteomes" id="UP001152320">
    <property type="component" value="Chromosome 15"/>
</dbReference>
<comment type="caution">
    <text evidence="3">The sequence shown here is derived from an EMBL/GenBank/DDBJ whole genome shotgun (WGS) entry which is preliminary data.</text>
</comment>
<organism evidence="3 4">
    <name type="scientific">Holothuria leucospilota</name>
    <name type="common">Black long sea cucumber</name>
    <name type="synonym">Mertensiothuria leucospilota</name>
    <dbReference type="NCBI Taxonomy" id="206669"/>
    <lineage>
        <taxon>Eukaryota</taxon>
        <taxon>Metazoa</taxon>
        <taxon>Echinodermata</taxon>
        <taxon>Eleutherozoa</taxon>
        <taxon>Echinozoa</taxon>
        <taxon>Holothuroidea</taxon>
        <taxon>Aspidochirotacea</taxon>
        <taxon>Aspidochirotida</taxon>
        <taxon>Holothuriidae</taxon>
        <taxon>Holothuria</taxon>
    </lineage>
</organism>